<sequence>MAERKWRAISTLSKNAASPFPTFAATTGSSDAISGLYGTGLVPEQTKKFQHSLVSFAIHAGQSCCVLPSRSVSADGTLYDVTPLFREANSRFIVTPLCVMDQRASGLTNKTILRKSMFQNFAEYGGDGQLRSSGDWTIRSRCFLFVLRSFLAEYNALGRWRAMERSTRLLRRILLLNFCLCS</sequence>
<gene>
    <name evidence="1" type="ORF">FA15DRAFT_667828</name>
</gene>
<protein>
    <submittedName>
        <fullName evidence="1">Uncharacterized protein</fullName>
    </submittedName>
</protein>
<dbReference type="Proteomes" id="UP000307440">
    <property type="component" value="Unassembled WGS sequence"/>
</dbReference>
<proteinExistence type="predicted"/>
<evidence type="ECO:0000313" key="1">
    <source>
        <dbReference type="EMBL" id="TFK26150.1"/>
    </source>
</evidence>
<evidence type="ECO:0000313" key="2">
    <source>
        <dbReference type="Proteomes" id="UP000307440"/>
    </source>
</evidence>
<name>A0A5C3L0F8_COPMA</name>
<dbReference type="EMBL" id="ML210178">
    <property type="protein sequence ID" value="TFK26150.1"/>
    <property type="molecule type" value="Genomic_DNA"/>
</dbReference>
<accession>A0A5C3L0F8</accession>
<keyword evidence="2" id="KW-1185">Reference proteome</keyword>
<organism evidence="1 2">
    <name type="scientific">Coprinopsis marcescibilis</name>
    <name type="common">Agaric fungus</name>
    <name type="synonym">Psathyrella marcescibilis</name>
    <dbReference type="NCBI Taxonomy" id="230819"/>
    <lineage>
        <taxon>Eukaryota</taxon>
        <taxon>Fungi</taxon>
        <taxon>Dikarya</taxon>
        <taxon>Basidiomycota</taxon>
        <taxon>Agaricomycotina</taxon>
        <taxon>Agaricomycetes</taxon>
        <taxon>Agaricomycetidae</taxon>
        <taxon>Agaricales</taxon>
        <taxon>Agaricineae</taxon>
        <taxon>Psathyrellaceae</taxon>
        <taxon>Coprinopsis</taxon>
    </lineage>
</organism>
<reference evidence="1 2" key="1">
    <citation type="journal article" date="2019" name="Nat. Ecol. Evol.">
        <title>Megaphylogeny resolves global patterns of mushroom evolution.</title>
        <authorList>
            <person name="Varga T."/>
            <person name="Krizsan K."/>
            <person name="Foldi C."/>
            <person name="Dima B."/>
            <person name="Sanchez-Garcia M."/>
            <person name="Sanchez-Ramirez S."/>
            <person name="Szollosi G.J."/>
            <person name="Szarkandi J.G."/>
            <person name="Papp V."/>
            <person name="Albert L."/>
            <person name="Andreopoulos W."/>
            <person name="Angelini C."/>
            <person name="Antonin V."/>
            <person name="Barry K.W."/>
            <person name="Bougher N.L."/>
            <person name="Buchanan P."/>
            <person name="Buyck B."/>
            <person name="Bense V."/>
            <person name="Catcheside P."/>
            <person name="Chovatia M."/>
            <person name="Cooper J."/>
            <person name="Damon W."/>
            <person name="Desjardin D."/>
            <person name="Finy P."/>
            <person name="Geml J."/>
            <person name="Haridas S."/>
            <person name="Hughes K."/>
            <person name="Justo A."/>
            <person name="Karasinski D."/>
            <person name="Kautmanova I."/>
            <person name="Kiss B."/>
            <person name="Kocsube S."/>
            <person name="Kotiranta H."/>
            <person name="LaButti K.M."/>
            <person name="Lechner B.E."/>
            <person name="Liimatainen K."/>
            <person name="Lipzen A."/>
            <person name="Lukacs Z."/>
            <person name="Mihaltcheva S."/>
            <person name="Morgado L.N."/>
            <person name="Niskanen T."/>
            <person name="Noordeloos M.E."/>
            <person name="Ohm R.A."/>
            <person name="Ortiz-Santana B."/>
            <person name="Ovrebo C."/>
            <person name="Racz N."/>
            <person name="Riley R."/>
            <person name="Savchenko A."/>
            <person name="Shiryaev A."/>
            <person name="Soop K."/>
            <person name="Spirin V."/>
            <person name="Szebenyi C."/>
            <person name="Tomsovsky M."/>
            <person name="Tulloss R.E."/>
            <person name="Uehling J."/>
            <person name="Grigoriev I.V."/>
            <person name="Vagvolgyi C."/>
            <person name="Papp T."/>
            <person name="Martin F.M."/>
            <person name="Miettinen O."/>
            <person name="Hibbett D.S."/>
            <person name="Nagy L.G."/>
        </authorList>
    </citation>
    <scope>NUCLEOTIDE SEQUENCE [LARGE SCALE GENOMIC DNA]</scope>
    <source>
        <strain evidence="1 2">CBS 121175</strain>
    </source>
</reference>
<dbReference type="AlphaFoldDB" id="A0A5C3L0F8"/>